<dbReference type="GO" id="GO:0016791">
    <property type="term" value="F:phosphatase activity"/>
    <property type="evidence" value="ECO:0007669"/>
    <property type="project" value="TreeGrafter"/>
</dbReference>
<dbReference type="PANTHER" id="PTHR48100:SF59">
    <property type="entry name" value="ADENOSYLCOBALAMIN_ALPHA-RIBAZOLE PHOSPHATASE"/>
    <property type="match status" value="1"/>
</dbReference>
<dbReference type="AlphaFoldDB" id="A0A1L0AYP1"/>
<dbReference type="RefSeq" id="WP_075496960.1">
    <property type="nucleotide sequence ID" value="NZ_CAWRBC010000103.1"/>
</dbReference>
<dbReference type="EMBL" id="FPLD01000033">
    <property type="protein sequence ID" value="SGY88753.1"/>
    <property type="molecule type" value="Genomic_DNA"/>
</dbReference>
<accession>A0A1L0AYP1</accession>
<sequence>MIHVYFIRHGQTQWNFERRLQGRTDIPLNEAGRQQINAYQLPSNLVSLQWFHSPLLRAQQTAELLCVDALAEMALIEMSWGEWEGKTLPQLSAQDPNYFAKQEALGLDLRPQNGESPRLVAARVSTWVESLAIDNQDQHIGCVSHKGVIRAIYALATNWNMLGKAQHKMNYHCAQHFCFDRGNWSIIELNIPL</sequence>
<organism evidence="1 2">
    <name type="scientific">Moritella viscosa</name>
    <dbReference type="NCBI Taxonomy" id="80854"/>
    <lineage>
        <taxon>Bacteria</taxon>
        <taxon>Pseudomonadati</taxon>
        <taxon>Pseudomonadota</taxon>
        <taxon>Gammaproteobacteria</taxon>
        <taxon>Alteromonadales</taxon>
        <taxon>Moritellaceae</taxon>
        <taxon>Moritella</taxon>
    </lineage>
</organism>
<dbReference type="CDD" id="cd07067">
    <property type="entry name" value="HP_PGM_like"/>
    <property type="match status" value="1"/>
</dbReference>
<dbReference type="Proteomes" id="UP000183794">
    <property type="component" value="Unassembled WGS sequence"/>
</dbReference>
<name>A0A1L0AYP1_9GAMM</name>
<evidence type="ECO:0000313" key="1">
    <source>
        <dbReference type="EMBL" id="SGY88753.1"/>
    </source>
</evidence>
<dbReference type="Gene3D" id="3.40.50.1240">
    <property type="entry name" value="Phosphoglycerate mutase-like"/>
    <property type="match status" value="1"/>
</dbReference>
<dbReference type="GO" id="GO:0005737">
    <property type="term" value="C:cytoplasm"/>
    <property type="evidence" value="ECO:0007669"/>
    <property type="project" value="TreeGrafter"/>
</dbReference>
<dbReference type="InterPro" id="IPR029033">
    <property type="entry name" value="His_PPase_superfam"/>
</dbReference>
<dbReference type="InterPro" id="IPR050275">
    <property type="entry name" value="PGM_Phosphatase"/>
</dbReference>
<dbReference type="PANTHER" id="PTHR48100">
    <property type="entry name" value="BROAD-SPECIFICITY PHOSPHATASE YOR283W-RELATED"/>
    <property type="match status" value="1"/>
</dbReference>
<reference evidence="1 2" key="1">
    <citation type="submission" date="2016-11" db="EMBL/GenBank/DDBJ databases">
        <authorList>
            <person name="Jaros S."/>
            <person name="Januszkiewicz K."/>
            <person name="Wedrychowicz H."/>
        </authorList>
    </citation>
    <scope>NUCLEOTIDE SEQUENCE [LARGE SCALE GENOMIC DNA]</scope>
    <source>
        <strain evidence="1">NVI 5450</strain>
    </source>
</reference>
<evidence type="ECO:0000313" key="2">
    <source>
        <dbReference type="Proteomes" id="UP000183794"/>
    </source>
</evidence>
<dbReference type="PIRSF" id="PIRSF000709">
    <property type="entry name" value="6PFK_2-Ptase"/>
    <property type="match status" value="1"/>
</dbReference>
<dbReference type="OrthoDB" id="9781415at2"/>
<dbReference type="SUPFAM" id="SSF53254">
    <property type="entry name" value="Phosphoglycerate mutase-like"/>
    <property type="match status" value="1"/>
</dbReference>
<dbReference type="InterPro" id="IPR013078">
    <property type="entry name" value="His_Pase_superF_clade-1"/>
</dbReference>
<gene>
    <name evidence="1" type="ORF">NVI5450_0907</name>
</gene>
<dbReference type="Pfam" id="PF00300">
    <property type="entry name" value="His_Phos_1"/>
    <property type="match status" value="1"/>
</dbReference>
<proteinExistence type="predicted"/>
<protein>
    <submittedName>
        <fullName evidence="1">Phosphoglycerate mutase family protein</fullName>
    </submittedName>
</protein>
<dbReference type="SMART" id="SM00855">
    <property type="entry name" value="PGAM"/>
    <property type="match status" value="1"/>
</dbReference>